<proteinExistence type="predicted"/>
<evidence type="ECO:0000313" key="2">
    <source>
        <dbReference type="Proteomes" id="UP000826271"/>
    </source>
</evidence>
<comment type="caution">
    <text evidence="1">The sequence shown here is derived from an EMBL/GenBank/DDBJ whole genome shotgun (WGS) entry which is preliminary data.</text>
</comment>
<keyword evidence="2" id="KW-1185">Reference proteome</keyword>
<dbReference type="EMBL" id="WHWC01000015">
    <property type="protein sequence ID" value="KAG8369027.1"/>
    <property type="molecule type" value="Genomic_DNA"/>
</dbReference>
<evidence type="ECO:0000313" key="1">
    <source>
        <dbReference type="EMBL" id="KAG8369027.1"/>
    </source>
</evidence>
<name>A0AAV6WKT2_9LAMI</name>
<dbReference type="AlphaFoldDB" id="A0AAV6WKT2"/>
<sequence>MCQISETYGLLQDPVLRQDRDSEEARHLGRLTWNYKTKDTRTKSVVLSPAQPHIYFQLTWEQTGIRTKPHDLYEKVAPSLLYYASLPQYPSWLVLWTLDEKEIFRVEVGKRSWHIPVTSKVKDASACRDHSMW</sequence>
<accession>A0AAV6WKT2</accession>
<gene>
    <name evidence="1" type="ORF">BUALT_Bualt15G0107500</name>
</gene>
<reference evidence="1" key="1">
    <citation type="submission" date="2019-10" db="EMBL/GenBank/DDBJ databases">
        <authorList>
            <person name="Zhang R."/>
            <person name="Pan Y."/>
            <person name="Wang J."/>
            <person name="Ma R."/>
            <person name="Yu S."/>
        </authorList>
    </citation>
    <scope>NUCLEOTIDE SEQUENCE</scope>
    <source>
        <strain evidence="1">LA-IB0</strain>
        <tissue evidence="1">Leaf</tissue>
    </source>
</reference>
<organism evidence="1 2">
    <name type="scientific">Buddleja alternifolia</name>
    <dbReference type="NCBI Taxonomy" id="168488"/>
    <lineage>
        <taxon>Eukaryota</taxon>
        <taxon>Viridiplantae</taxon>
        <taxon>Streptophyta</taxon>
        <taxon>Embryophyta</taxon>
        <taxon>Tracheophyta</taxon>
        <taxon>Spermatophyta</taxon>
        <taxon>Magnoliopsida</taxon>
        <taxon>eudicotyledons</taxon>
        <taxon>Gunneridae</taxon>
        <taxon>Pentapetalae</taxon>
        <taxon>asterids</taxon>
        <taxon>lamiids</taxon>
        <taxon>Lamiales</taxon>
        <taxon>Scrophulariaceae</taxon>
        <taxon>Buddlejeae</taxon>
        <taxon>Buddleja</taxon>
    </lineage>
</organism>
<protein>
    <submittedName>
        <fullName evidence="1">Uncharacterized protein</fullName>
    </submittedName>
</protein>
<dbReference type="Proteomes" id="UP000826271">
    <property type="component" value="Unassembled WGS sequence"/>
</dbReference>